<evidence type="ECO:0000313" key="2">
    <source>
        <dbReference type="EMBL" id="KAF0449274.1"/>
    </source>
</evidence>
<proteinExistence type="predicted"/>
<reference evidence="2 3" key="1">
    <citation type="journal article" date="2019" name="Environ. Microbiol.">
        <title>At the nexus of three kingdoms: the genome of the mycorrhizal fungus Gigaspora margarita provides insights into plant, endobacterial and fungal interactions.</title>
        <authorList>
            <person name="Venice F."/>
            <person name="Ghignone S."/>
            <person name="Salvioli di Fossalunga A."/>
            <person name="Amselem J."/>
            <person name="Novero M."/>
            <person name="Xianan X."/>
            <person name="Sedzielewska Toro K."/>
            <person name="Morin E."/>
            <person name="Lipzen A."/>
            <person name="Grigoriev I.V."/>
            <person name="Henrissat B."/>
            <person name="Martin F.M."/>
            <person name="Bonfante P."/>
        </authorList>
    </citation>
    <scope>NUCLEOTIDE SEQUENCE [LARGE SCALE GENOMIC DNA]</scope>
    <source>
        <strain evidence="2 3">BEG34</strain>
    </source>
</reference>
<name>A0A8H3XCN4_GIGMA</name>
<organism evidence="2 3">
    <name type="scientific">Gigaspora margarita</name>
    <dbReference type="NCBI Taxonomy" id="4874"/>
    <lineage>
        <taxon>Eukaryota</taxon>
        <taxon>Fungi</taxon>
        <taxon>Fungi incertae sedis</taxon>
        <taxon>Mucoromycota</taxon>
        <taxon>Glomeromycotina</taxon>
        <taxon>Glomeromycetes</taxon>
        <taxon>Diversisporales</taxon>
        <taxon>Gigasporaceae</taxon>
        <taxon>Gigaspora</taxon>
    </lineage>
</organism>
<gene>
    <name evidence="2" type="ORF">F8M41_002535</name>
</gene>
<dbReference type="EMBL" id="WTPW01001219">
    <property type="protein sequence ID" value="KAF0449274.1"/>
    <property type="molecule type" value="Genomic_DNA"/>
</dbReference>
<dbReference type="AlphaFoldDB" id="A0A8H3XCN4"/>
<feature type="region of interest" description="Disordered" evidence="1">
    <location>
        <begin position="1"/>
        <end position="32"/>
    </location>
</feature>
<comment type="caution">
    <text evidence="2">The sequence shown here is derived from an EMBL/GenBank/DDBJ whole genome shotgun (WGS) entry which is preliminary data.</text>
</comment>
<accession>A0A8H3XCN4</accession>
<dbReference type="Proteomes" id="UP000439903">
    <property type="component" value="Unassembled WGS sequence"/>
</dbReference>
<evidence type="ECO:0000313" key="3">
    <source>
        <dbReference type="Proteomes" id="UP000439903"/>
    </source>
</evidence>
<sequence>MNQPVNQTISAQRQNNNQLQGSYNFGGPQNTGALSQRTVDVQRYTDLVGGTDLFTRTQDIESQSTQGAQFSTLLISGFSFP</sequence>
<protein>
    <submittedName>
        <fullName evidence="2">Uncharacterized protein</fullName>
    </submittedName>
</protein>
<keyword evidence="3" id="KW-1185">Reference proteome</keyword>
<evidence type="ECO:0000256" key="1">
    <source>
        <dbReference type="SAM" id="MobiDB-lite"/>
    </source>
</evidence>